<evidence type="ECO:0000256" key="1">
    <source>
        <dbReference type="ARBA" id="ARBA00004651"/>
    </source>
</evidence>
<dbReference type="SUPFAM" id="SSF103473">
    <property type="entry name" value="MFS general substrate transporter"/>
    <property type="match status" value="1"/>
</dbReference>
<keyword evidence="4 8" id="KW-0812">Transmembrane</keyword>
<evidence type="ECO:0000256" key="2">
    <source>
        <dbReference type="ARBA" id="ARBA00022448"/>
    </source>
</evidence>
<sequence>MLVVSERAPSARQALARLVWPIYAPMLLAAIGSTALMPMIPLIALELGFSVPAAAALTMISGLVGVLGPIPAGRAMTMVGERTAMIVMGVGLALSGLAGFAVVSDGLGGGDDWWHRVAFVLVLFASAVCQQVWMLGRQSYMGSQLPVAVRARGMSTLGGMMRIGQVIGPVLGAGVLVVAHEGYVFLLQAVTALAATLLVTFKMLPPEGDGPAASRASRREASRTPIPPTPAPHAPGRPAITTMLLTGLGIVPLNMARINRPLILPLLGAVLGLDAATISLVFGAAALVEIVMFVPAGTLMDRRGRAAVAVPALLVSGLSYVLLAVLAVTIGTRSEAGALVAVTVSAVFVALGNGLSAGIVMTLGVDLSPEEHRTRHLARWNTITSVGRFAGPGLVTGVTLFAPVAAAGLATGVLCVAGGLWLWKYLPGVTPSPNGPPPKSS</sequence>
<dbReference type="Pfam" id="PF07690">
    <property type="entry name" value="MFS_1"/>
    <property type="match status" value="2"/>
</dbReference>
<organism evidence="10 11">
    <name type="scientific">Tessaracoccus rhinocerotis</name>
    <dbReference type="NCBI Taxonomy" id="1689449"/>
    <lineage>
        <taxon>Bacteria</taxon>
        <taxon>Bacillati</taxon>
        <taxon>Actinomycetota</taxon>
        <taxon>Actinomycetes</taxon>
        <taxon>Propionibacteriales</taxon>
        <taxon>Propionibacteriaceae</taxon>
        <taxon>Tessaracoccus</taxon>
    </lineage>
</organism>
<keyword evidence="3" id="KW-1003">Cell membrane</keyword>
<keyword evidence="11" id="KW-1185">Reference proteome</keyword>
<evidence type="ECO:0000256" key="3">
    <source>
        <dbReference type="ARBA" id="ARBA00022475"/>
    </source>
</evidence>
<dbReference type="Gene3D" id="1.20.1250.20">
    <property type="entry name" value="MFS general substrate transporter like domains"/>
    <property type="match status" value="2"/>
</dbReference>
<feature type="transmembrane region" description="Helical" evidence="8">
    <location>
        <begin position="49"/>
        <end position="72"/>
    </location>
</feature>
<feature type="transmembrane region" description="Helical" evidence="8">
    <location>
        <begin position="20"/>
        <end position="43"/>
    </location>
</feature>
<feature type="transmembrane region" description="Helical" evidence="8">
    <location>
        <begin position="84"/>
        <end position="107"/>
    </location>
</feature>
<dbReference type="Proteomes" id="UP000317638">
    <property type="component" value="Unassembled WGS sequence"/>
</dbReference>
<feature type="compositionally biased region" description="Pro residues" evidence="7">
    <location>
        <begin position="225"/>
        <end position="235"/>
    </location>
</feature>
<gene>
    <name evidence="10" type="ORF">FOJ82_06425</name>
</gene>
<dbReference type="InterPro" id="IPR020846">
    <property type="entry name" value="MFS_dom"/>
</dbReference>
<dbReference type="InterPro" id="IPR050171">
    <property type="entry name" value="MFS_Transporters"/>
</dbReference>
<dbReference type="InterPro" id="IPR036259">
    <property type="entry name" value="MFS_trans_sf"/>
</dbReference>
<dbReference type="RefSeq" id="WP_143937638.1">
    <property type="nucleotide sequence ID" value="NZ_VKKG01000002.1"/>
</dbReference>
<dbReference type="GO" id="GO:0005886">
    <property type="term" value="C:plasma membrane"/>
    <property type="evidence" value="ECO:0007669"/>
    <property type="project" value="UniProtKB-SubCell"/>
</dbReference>
<feature type="transmembrane region" description="Helical" evidence="8">
    <location>
        <begin position="262"/>
        <end position="288"/>
    </location>
</feature>
<feature type="region of interest" description="Disordered" evidence="7">
    <location>
        <begin position="208"/>
        <end position="237"/>
    </location>
</feature>
<evidence type="ECO:0000313" key="11">
    <source>
        <dbReference type="Proteomes" id="UP000317638"/>
    </source>
</evidence>
<evidence type="ECO:0000259" key="9">
    <source>
        <dbReference type="PROSITE" id="PS50850"/>
    </source>
</evidence>
<feature type="transmembrane region" description="Helical" evidence="8">
    <location>
        <begin position="308"/>
        <end position="331"/>
    </location>
</feature>
<proteinExistence type="predicted"/>
<accession>A0A553K217</accession>
<dbReference type="PANTHER" id="PTHR23517">
    <property type="entry name" value="RESISTANCE PROTEIN MDTM, PUTATIVE-RELATED-RELATED"/>
    <property type="match status" value="1"/>
</dbReference>
<feature type="transmembrane region" description="Helical" evidence="8">
    <location>
        <begin position="400"/>
        <end position="423"/>
    </location>
</feature>
<evidence type="ECO:0000256" key="6">
    <source>
        <dbReference type="ARBA" id="ARBA00023136"/>
    </source>
</evidence>
<dbReference type="EMBL" id="VKKG01000002">
    <property type="protein sequence ID" value="TRY18746.1"/>
    <property type="molecule type" value="Genomic_DNA"/>
</dbReference>
<protein>
    <submittedName>
        <fullName evidence="10">MFS transporter</fullName>
    </submittedName>
</protein>
<feature type="transmembrane region" description="Helical" evidence="8">
    <location>
        <begin position="338"/>
        <end position="365"/>
    </location>
</feature>
<comment type="subcellular location">
    <subcellularLocation>
        <location evidence="1">Cell membrane</location>
        <topology evidence="1">Multi-pass membrane protein</topology>
    </subcellularLocation>
</comment>
<dbReference type="AlphaFoldDB" id="A0A553K217"/>
<feature type="domain" description="Major facilitator superfamily (MFS) profile" evidence="9">
    <location>
        <begin position="18"/>
        <end position="430"/>
    </location>
</feature>
<evidence type="ECO:0000256" key="4">
    <source>
        <dbReference type="ARBA" id="ARBA00022692"/>
    </source>
</evidence>
<keyword evidence="6 8" id="KW-0472">Membrane</keyword>
<evidence type="ECO:0000256" key="8">
    <source>
        <dbReference type="SAM" id="Phobius"/>
    </source>
</evidence>
<dbReference type="OrthoDB" id="3285241at2"/>
<dbReference type="PANTHER" id="PTHR23517:SF14">
    <property type="entry name" value="PUTATIVE-RELATED"/>
    <property type="match status" value="1"/>
</dbReference>
<name>A0A553K217_9ACTN</name>
<evidence type="ECO:0000256" key="5">
    <source>
        <dbReference type="ARBA" id="ARBA00022989"/>
    </source>
</evidence>
<keyword evidence="2" id="KW-0813">Transport</keyword>
<comment type="caution">
    <text evidence="10">The sequence shown here is derived from an EMBL/GenBank/DDBJ whole genome shotgun (WGS) entry which is preliminary data.</text>
</comment>
<dbReference type="GO" id="GO:0022857">
    <property type="term" value="F:transmembrane transporter activity"/>
    <property type="evidence" value="ECO:0007669"/>
    <property type="project" value="InterPro"/>
</dbReference>
<evidence type="ECO:0000313" key="10">
    <source>
        <dbReference type="EMBL" id="TRY18746.1"/>
    </source>
</evidence>
<keyword evidence="5 8" id="KW-1133">Transmembrane helix</keyword>
<feature type="transmembrane region" description="Helical" evidence="8">
    <location>
        <begin position="113"/>
        <end position="136"/>
    </location>
</feature>
<dbReference type="InterPro" id="IPR011701">
    <property type="entry name" value="MFS"/>
</dbReference>
<dbReference type="PROSITE" id="PS50850">
    <property type="entry name" value="MFS"/>
    <property type="match status" value="1"/>
</dbReference>
<reference evidence="10 11" key="1">
    <citation type="submission" date="2019-07" db="EMBL/GenBank/DDBJ databases">
        <authorList>
            <person name="Zhou L.-Y."/>
        </authorList>
    </citation>
    <scope>NUCLEOTIDE SEQUENCE [LARGE SCALE GENOMIC DNA]</scope>
    <source>
        <strain evidence="10 11">YIM 101269</strain>
    </source>
</reference>
<evidence type="ECO:0000256" key="7">
    <source>
        <dbReference type="SAM" id="MobiDB-lite"/>
    </source>
</evidence>